<evidence type="ECO:0000256" key="10">
    <source>
        <dbReference type="RuleBase" id="RU003662"/>
    </source>
</evidence>
<dbReference type="EMBL" id="UASS01000040">
    <property type="protein sequence ID" value="SPX62714.1"/>
    <property type="molecule type" value="Genomic_DNA"/>
</dbReference>
<dbReference type="SUPFAM" id="SSF51366">
    <property type="entry name" value="Ribulose-phoshate binding barrel"/>
    <property type="match status" value="1"/>
</dbReference>
<dbReference type="GO" id="GO:0005829">
    <property type="term" value="C:cytosol"/>
    <property type="evidence" value="ECO:0007669"/>
    <property type="project" value="TreeGrafter"/>
</dbReference>
<dbReference type="PANTHER" id="PTHR43406:SF1">
    <property type="entry name" value="TRYPTOPHAN SYNTHASE ALPHA CHAIN, CHLOROPLASTIC"/>
    <property type="match status" value="1"/>
</dbReference>
<reference evidence="12 14" key="2">
    <citation type="submission" date="2018-06" db="EMBL/GenBank/DDBJ databases">
        <authorList>
            <consortium name="Pathogen Informatics"/>
            <person name="Doyle S."/>
        </authorList>
    </citation>
    <scope>NUCLEOTIDE SEQUENCE [LARGE SCALE GENOMIC DNA]</scope>
    <source>
        <strain evidence="12 14">NCTC12022</strain>
    </source>
</reference>
<dbReference type="STRING" id="453.Lfee_3197"/>
<evidence type="ECO:0000256" key="5">
    <source>
        <dbReference type="ARBA" id="ARBA00022822"/>
    </source>
</evidence>
<feature type="active site" description="Proton acceptor" evidence="9">
    <location>
        <position position="60"/>
    </location>
</feature>
<dbReference type="GO" id="GO:0004834">
    <property type="term" value="F:tryptophan synthase activity"/>
    <property type="evidence" value="ECO:0007669"/>
    <property type="project" value="UniProtKB-UniRule"/>
</dbReference>
<evidence type="ECO:0000256" key="3">
    <source>
        <dbReference type="ARBA" id="ARBA00011270"/>
    </source>
</evidence>
<evidence type="ECO:0000313" key="11">
    <source>
        <dbReference type="EMBL" id="KTC95532.1"/>
    </source>
</evidence>
<comment type="similarity">
    <text evidence="9 10">Belongs to the TrpA family.</text>
</comment>
<dbReference type="InterPro" id="IPR018204">
    <property type="entry name" value="Trp_synthase_alpha_AS"/>
</dbReference>
<reference evidence="11 13" key="1">
    <citation type="submission" date="2015-11" db="EMBL/GenBank/DDBJ databases">
        <title>Genomic analysis of 38 Legionella species identifies large and diverse effector repertoires.</title>
        <authorList>
            <person name="Burstein D."/>
            <person name="Amaro F."/>
            <person name="Zusman T."/>
            <person name="Lifshitz Z."/>
            <person name="Cohen O."/>
            <person name="Gilbert J.A."/>
            <person name="Pupko T."/>
            <person name="Shuman H.A."/>
            <person name="Segal G."/>
        </authorList>
    </citation>
    <scope>NUCLEOTIDE SEQUENCE [LARGE SCALE GENOMIC DNA]</scope>
    <source>
        <strain evidence="11 13">WO-44C</strain>
    </source>
</reference>
<evidence type="ECO:0000256" key="1">
    <source>
        <dbReference type="ARBA" id="ARBA00003365"/>
    </source>
</evidence>
<evidence type="ECO:0000256" key="2">
    <source>
        <dbReference type="ARBA" id="ARBA00004733"/>
    </source>
</evidence>
<keyword evidence="7 9" id="KW-0456">Lyase</keyword>
<dbReference type="Gene3D" id="3.20.20.70">
    <property type="entry name" value="Aldolase class I"/>
    <property type="match status" value="1"/>
</dbReference>
<dbReference type="CDD" id="cd04724">
    <property type="entry name" value="Tryptophan_synthase_alpha"/>
    <property type="match status" value="1"/>
</dbReference>
<dbReference type="OrthoDB" id="9804578at2"/>
<organism evidence="11 13">
    <name type="scientific">Legionella feeleii</name>
    <dbReference type="NCBI Taxonomy" id="453"/>
    <lineage>
        <taxon>Bacteria</taxon>
        <taxon>Pseudomonadati</taxon>
        <taxon>Pseudomonadota</taxon>
        <taxon>Gammaproteobacteria</taxon>
        <taxon>Legionellales</taxon>
        <taxon>Legionellaceae</taxon>
        <taxon>Legionella</taxon>
    </lineage>
</organism>
<proteinExistence type="inferred from homology"/>
<evidence type="ECO:0000256" key="9">
    <source>
        <dbReference type="HAMAP-Rule" id="MF_00131"/>
    </source>
</evidence>
<dbReference type="PROSITE" id="PS00167">
    <property type="entry name" value="TRP_SYNTHASE_ALPHA"/>
    <property type="match status" value="1"/>
</dbReference>
<evidence type="ECO:0000256" key="8">
    <source>
        <dbReference type="ARBA" id="ARBA00049047"/>
    </source>
</evidence>
<feature type="active site" description="Proton acceptor" evidence="9">
    <location>
        <position position="49"/>
    </location>
</feature>
<keyword evidence="6 9" id="KW-0057">Aromatic amino acid biosynthesis</keyword>
<accession>A0A0W0TIU8</accession>
<dbReference type="UniPathway" id="UPA00035">
    <property type="reaction ID" value="UER00044"/>
</dbReference>
<dbReference type="RefSeq" id="WP_058447976.1">
    <property type="nucleotide sequence ID" value="NZ_CAAAHT010000029.1"/>
</dbReference>
<gene>
    <name evidence="9 11" type="primary">trpA</name>
    <name evidence="12" type="synonym">trpA_2</name>
    <name evidence="11" type="ORF">Lfee_3197</name>
    <name evidence="12" type="ORF">NCTC12022_03479</name>
</gene>
<evidence type="ECO:0000313" key="14">
    <source>
        <dbReference type="Proteomes" id="UP000251942"/>
    </source>
</evidence>
<comment type="subunit">
    <text evidence="3 9">Tetramer of two alpha and two beta chains.</text>
</comment>
<dbReference type="EC" id="4.2.1.20" evidence="9"/>
<comment type="function">
    <text evidence="1 9">The alpha subunit is responsible for the aldol cleavage of indoleglycerol phosphate to indole and glyceraldehyde 3-phosphate.</text>
</comment>
<dbReference type="HAMAP" id="MF_00131">
    <property type="entry name" value="Trp_synth_alpha"/>
    <property type="match status" value="1"/>
</dbReference>
<dbReference type="AlphaFoldDB" id="A0A0W0TIU8"/>
<comment type="catalytic activity">
    <reaction evidence="8 9">
        <text>(1S,2R)-1-C-(indol-3-yl)glycerol 3-phosphate + L-serine = D-glyceraldehyde 3-phosphate + L-tryptophan + H2O</text>
        <dbReference type="Rhea" id="RHEA:10532"/>
        <dbReference type="ChEBI" id="CHEBI:15377"/>
        <dbReference type="ChEBI" id="CHEBI:33384"/>
        <dbReference type="ChEBI" id="CHEBI:57912"/>
        <dbReference type="ChEBI" id="CHEBI:58866"/>
        <dbReference type="ChEBI" id="CHEBI:59776"/>
        <dbReference type="EC" id="4.2.1.20"/>
    </reaction>
</comment>
<protein>
    <recommendedName>
        <fullName evidence="9">Tryptophan synthase alpha chain</fullName>
        <ecNumber evidence="9">4.2.1.20</ecNumber>
    </recommendedName>
</protein>
<dbReference type="InterPro" id="IPR013785">
    <property type="entry name" value="Aldolase_TIM"/>
</dbReference>
<dbReference type="FunFam" id="3.20.20.70:FF:000037">
    <property type="entry name" value="Tryptophan synthase alpha chain"/>
    <property type="match status" value="1"/>
</dbReference>
<evidence type="ECO:0000256" key="7">
    <source>
        <dbReference type="ARBA" id="ARBA00023239"/>
    </source>
</evidence>
<name>A0A0W0TIU8_9GAMM</name>
<dbReference type="PATRIC" id="fig|453.4.peg.3481"/>
<dbReference type="InterPro" id="IPR002028">
    <property type="entry name" value="Trp_synthase_suA"/>
</dbReference>
<dbReference type="Proteomes" id="UP000054698">
    <property type="component" value="Unassembled WGS sequence"/>
</dbReference>
<dbReference type="InterPro" id="IPR011060">
    <property type="entry name" value="RibuloseP-bd_barrel"/>
</dbReference>
<dbReference type="PANTHER" id="PTHR43406">
    <property type="entry name" value="TRYPTOPHAN SYNTHASE, ALPHA CHAIN"/>
    <property type="match status" value="1"/>
</dbReference>
<evidence type="ECO:0000256" key="4">
    <source>
        <dbReference type="ARBA" id="ARBA00022605"/>
    </source>
</evidence>
<dbReference type="EMBL" id="LNYB01000085">
    <property type="protein sequence ID" value="KTC95532.1"/>
    <property type="molecule type" value="Genomic_DNA"/>
</dbReference>
<keyword evidence="5 9" id="KW-0822">Tryptophan biosynthesis</keyword>
<evidence type="ECO:0000256" key="6">
    <source>
        <dbReference type="ARBA" id="ARBA00023141"/>
    </source>
</evidence>
<evidence type="ECO:0000313" key="12">
    <source>
        <dbReference type="EMBL" id="SPX62714.1"/>
    </source>
</evidence>
<comment type="pathway">
    <text evidence="2 9">Amino-acid biosynthesis; L-tryptophan biosynthesis; L-tryptophan from chorismate: step 5/5.</text>
</comment>
<dbReference type="Proteomes" id="UP000251942">
    <property type="component" value="Unassembled WGS sequence"/>
</dbReference>
<dbReference type="NCBIfam" id="TIGR00262">
    <property type="entry name" value="trpA"/>
    <property type="match status" value="1"/>
</dbReference>
<keyword evidence="13" id="KW-1185">Reference proteome</keyword>
<keyword evidence="4 9" id="KW-0028">Amino-acid biosynthesis</keyword>
<sequence>MNRIDITLEQLRVSGKKMLSPYITAGDPHPELTVPLMHELVKAGADILEVGIPFSDPMAEGPAIQAAMERALSYDIDCGDVLAMVEKFREQDKQTPIVLMGYVNPVEQYGYEQFAQRAKQVGVDGTILVDLPPEESAAIAPLWQAQDLHSIYLCSPTTSNERMEMINRYGRGYLYYVSLKGVTGSSNFDLQSVREQYQQRKSQTSLPLMVGFGIKTAAMAAGVAQFADGVIVGAALISQLLNAYKSNDNVPAAGASLINAMRRAMDNNE</sequence>
<dbReference type="Pfam" id="PF00290">
    <property type="entry name" value="Trp_syntA"/>
    <property type="match status" value="1"/>
</dbReference>
<evidence type="ECO:0000313" key="13">
    <source>
        <dbReference type="Proteomes" id="UP000054698"/>
    </source>
</evidence>